<dbReference type="AlphaFoldDB" id="A0A3M6VSS5"/>
<proteinExistence type="predicted"/>
<dbReference type="Proteomes" id="UP000286097">
    <property type="component" value="Unassembled WGS sequence"/>
</dbReference>
<feature type="region of interest" description="Disordered" evidence="1">
    <location>
        <begin position="1"/>
        <end position="69"/>
    </location>
</feature>
<dbReference type="EMBL" id="QLLG01000035">
    <property type="protein sequence ID" value="RMX69173.1"/>
    <property type="molecule type" value="Genomic_DNA"/>
</dbReference>
<dbReference type="OrthoDB" id="125454at2759"/>
<reference evidence="4 5" key="1">
    <citation type="submission" date="2018-06" db="EMBL/GenBank/DDBJ databases">
        <title>Comparative genomics of downy mildews reveals potential adaptations to biotrophy.</title>
        <authorList>
            <person name="Fletcher K."/>
            <person name="Klosterman S.J."/>
            <person name="Derevnina L."/>
            <person name="Martin F."/>
            <person name="Koike S."/>
            <person name="Reyes Chin-Wo S."/>
            <person name="Mou B."/>
            <person name="Michelmore R."/>
        </authorList>
    </citation>
    <scope>NUCLEOTIDE SEQUENCE [LARGE SCALE GENOMIC DNA]</scope>
    <source>
        <strain evidence="3 5">R13</strain>
        <strain evidence="2 4">R14</strain>
    </source>
</reference>
<feature type="compositionally biased region" description="Low complexity" evidence="1">
    <location>
        <begin position="11"/>
        <end position="21"/>
    </location>
</feature>
<gene>
    <name evidence="3" type="ORF">DD237_002875</name>
    <name evidence="2" type="ORF">DD238_002063</name>
</gene>
<dbReference type="EMBL" id="QKXF01000565">
    <property type="protein sequence ID" value="RQM10619.1"/>
    <property type="molecule type" value="Genomic_DNA"/>
</dbReference>
<evidence type="ECO:0000313" key="5">
    <source>
        <dbReference type="Proteomes" id="UP000286097"/>
    </source>
</evidence>
<feature type="region of interest" description="Disordered" evidence="1">
    <location>
        <begin position="82"/>
        <end position="111"/>
    </location>
</feature>
<sequence>MMQEMQHKQPKFQQQIQQSGRYQGGRGRGRGRGRKGGFQQRNNRRYQSDNQWQSKRKRGPSDDVQKTARFFLPSFLEDPWKALEAATDENREQKGQDPERREQMYSQQVQSYSTDKGLGRVLFQPEFLDDPWSVS</sequence>
<evidence type="ECO:0000256" key="1">
    <source>
        <dbReference type="SAM" id="MobiDB-lite"/>
    </source>
</evidence>
<dbReference type="VEuPathDB" id="FungiDB:DD237_002875"/>
<keyword evidence="4" id="KW-1185">Reference proteome</keyword>
<accession>A0A3M6VSS5</accession>
<name>A0A3M6VSS5_9STRA</name>
<organism evidence="2 4">
    <name type="scientific">Peronospora effusa</name>
    <dbReference type="NCBI Taxonomy" id="542832"/>
    <lineage>
        <taxon>Eukaryota</taxon>
        <taxon>Sar</taxon>
        <taxon>Stramenopiles</taxon>
        <taxon>Oomycota</taxon>
        <taxon>Peronosporomycetes</taxon>
        <taxon>Peronosporales</taxon>
        <taxon>Peronosporaceae</taxon>
        <taxon>Peronospora</taxon>
    </lineage>
</organism>
<protein>
    <submittedName>
        <fullName evidence="2">Uncharacterized protein</fullName>
    </submittedName>
</protein>
<evidence type="ECO:0000313" key="3">
    <source>
        <dbReference type="EMBL" id="RQM10619.1"/>
    </source>
</evidence>
<evidence type="ECO:0000313" key="2">
    <source>
        <dbReference type="EMBL" id="RMX69173.1"/>
    </source>
</evidence>
<evidence type="ECO:0000313" key="4">
    <source>
        <dbReference type="Proteomes" id="UP000282087"/>
    </source>
</evidence>
<dbReference type="Proteomes" id="UP000282087">
    <property type="component" value="Unassembled WGS sequence"/>
</dbReference>
<comment type="caution">
    <text evidence="2">The sequence shown here is derived from an EMBL/GenBank/DDBJ whole genome shotgun (WGS) entry which is preliminary data.</text>
</comment>
<feature type="compositionally biased region" description="Basic and acidic residues" evidence="1">
    <location>
        <begin position="88"/>
        <end position="103"/>
    </location>
</feature>